<accession>A0A9J6FW20</accession>
<protein>
    <submittedName>
        <fullName evidence="2">Uncharacterized protein</fullName>
    </submittedName>
</protein>
<sequence>MFVLRLSPAHTRPYSVVVQQSAASQRSSALAEATQSEVPARPPAHPVEAAAAAPPPPKRAARIPGSAVSKASLHTVRSNSSTHVRSARTCSVLKRRWTQLKEVLRPRRRIGGGTP</sequence>
<evidence type="ECO:0000256" key="1">
    <source>
        <dbReference type="SAM" id="MobiDB-lite"/>
    </source>
</evidence>
<dbReference type="VEuPathDB" id="VectorBase:HLOH_062318"/>
<evidence type="ECO:0000313" key="2">
    <source>
        <dbReference type="EMBL" id="KAH9367450.1"/>
    </source>
</evidence>
<gene>
    <name evidence="2" type="ORF">HPB48_007543</name>
</gene>
<name>A0A9J6FW20_HAELO</name>
<reference evidence="2 3" key="1">
    <citation type="journal article" date="2020" name="Cell">
        <title>Large-Scale Comparative Analyses of Tick Genomes Elucidate Their Genetic Diversity and Vector Capacities.</title>
        <authorList>
            <consortium name="Tick Genome and Microbiome Consortium (TIGMIC)"/>
            <person name="Jia N."/>
            <person name="Wang J."/>
            <person name="Shi W."/>
            <person name="Du L."/>
            <person name="Sun Y."/>
            <person name="Zhan W."/>
            <person name="Jiang J.F."/>
            <person name="Wang Q."/>
            <person name="Zhang B."/>
            <person name="Ji P."/>
            <person name="Bell-Sakyi L."/>
            <person name="Cui X.M."/>
            <person name="Yuan T.T."/>
            <person name="Jiang B.G."/>
            <person name="Yang W.F."/>
            <person name="Lam T.T."/>
            <person name="Chang Q.C."/>
            <person name="Ding S.J."/>
            <person name="Wang X.J."/>
            <person name="Zhu J.G."/>
            <person name="Ruan X.D."/>
            <person name="Zhao L."/>
            <person name="Wei J.T."/>
            <person name="Ye R.Z."/>
            <person name="Que T.C."/>
            <person name="Du C.H."/>
            <person name="Zhou Y.H."/>
            <person name="Cheng J.X."/>
            <person name="Dai P.F."/>
            <person name="Guo W.B."/>
            <person name="Han X.H."/>
            <person name="Huang E.J."/>
            <person name="Li L.F."/>
            <person name="Wei W."/>
            <person name="Gao Y.C."/>
            <person name="Liu J.Z."/>
            <person name="Shao H.Z."/>
            <person name="Wang X."/>
            <person name="Wang C.C."/>
            <person name="Yang T.C."/>
            <person name="Huo Q.B."/>
            <person name="Li W."/>
            <person name="Chen H.Y."/>
            <person name="Chen S.E."/>
            <person name="Zhou L.G."/>
            <person name="Ni X.B."/>
            <person name="Tian J.H."/>
            <person name="Sheng Y."/>
            <person name="Liu T."/>
            <person name="Pan Y.S."/>
            <person name="Xia L.Y."/>
            <person name="Li J."/>
            <person name="Zhao F."/>
            <person name="Cao W.C."/>
        </authorList>
    </citation>
    <scope>NUCLEOTIDE SEQUENCE [LARGE SCALE GENOMIC DNA]</scope>
    <source>
        <strain evidence="2">HaeL-2018</strain>
    </source>
</reference>
<organism evidence="2 3">
    <name type="scientific">Haemaphysalis longicornis</name>
    <name type="common">Bush tick</name>
    <dbReference type="NCBI Taxonomy" id="44386"/>
    <lineage>
        <taxon>Eukaryota</taxon>
        <taxon>Metazoa</taxon>
        <taxon>Ecdysozoa</taxon>
        <taxon>Arthropoda</taxon>
        <taxon>Chelicerata</taxon>
        <taxon>Arachnida</taxon>
        <taxon>Acari</taxon>
        <taxon>Parasitiformes</taxon>
        <taxon>Ixodida</taxon>
        <taxon>Ixodoidea</taxon>
        <taxon>Ixodidae</taxon>
        <taxon>Haemaphysalinae</taxon>
        <taxon>Haemaphysalis</taxon>
    </lineage>
</organism>
<dbReference type="AlphaFoldDB" id="A0A9J6FW20"/>
<keyword evidence="3" id="KW-1185">Reference proteome</keyword>
<comment type="caution">
    <text evidence="2">The sequence shown here is derived from an EMBL/GenBank/DDBJ whole genome shotgun (WGS) entry which is preliminary data.</text>
</comment>
<dbReference type="EMBL" id="JABSTR010000004">
    <property type="protein sequence ID" value="KAH9367450.1"/>
    <property type="molecule type" value="Genomic_DNA"/>
</dbReference>
<evidence type="ECO:0000313" key="3">
    <source>
        <dbReference type="Proteomes" id="UP000821853"/>
    </source>
</evidence>
<feature type="region of interest" description="Disordered" evidence="1">
    <location>
        <begin position="21"/>
        <end position="63"/>
    </location>
</feature>
<dbReference type="Proteomes" id="UP000821853">
    <property type="component" value="Chromosome 2"/>
</dbReference>
<proteinExistence type="predicted"/>